<dbReference type="Gene3D" id="2.40.30.170">
    <property type="match status" value="1"/>
</dbReference>
<dbReference type="AlphaFoldDB" id="A0A285D2X7"/>
<reference evidence="7" key="1">
    <citation type="submission" date="2017-08" db="EMBL/GenBank/DDBJ databases">
        <authorList>
            <person name="Varghese N."/>
            <person name="Submissions S."/>
        </authorList>
    </citation>
    <scope>NUCLEOTIDE SEQUENCE [LARGE SCALE GENOMIC DNA]</scope>
    <source>
        <strain evidence="7">JA234</strain>
    </source>
</reference>
<dbReference type="GO" id="GO:1990281">
    <property type="term" value="C:efflux pump complex"/>
    <property type="evidence" value="ECO:0007669"/>
    <property type="project" value="TreeGrafter"/>
</dbReference>
<dbReference type="OrthoDB" id="7422354at2"/>
<organism evidence="6 7">
    <name type="scientific">Cereibacter ovatus</name>
    <dbReference type="NCBI Taxonomy" id="439529"/>
    <lineage>
        <taxon>Bacteria</taxon>
        <taxon>Pseudomonadati</taxon>
        <taxon>Pseudomonadota</taxon>
        <taxon>Alphaproteobacteria</taxon>
        <taxon>Rhodobacterales</taxon>
        <taxon>Paracoccaceae</taxon>
        <taxon>Cereibacter</taxon>
    </lineage>
</organism>
<dbReference type="InterPro" id="IPR058792">
    <property type="entry name" value="Beta-barrel_RND_2"/>
</dbReference>
<feature type="coiled-coil region" evidence="2">
    <location>
        <begin position="100"/>
        <end position="134"/>
    </location>
</feature>
<dbReference type="EMBL" id="OAOQ01000016">
    <property type="protein sequence ID" value="SNX73666.1"/>
    <property type="molecule type" value="Genomic_DNA"/>
</dbReference>
<evidence type="ECO:0000256" key="2">
    <source>
        <dbReference type="SAM" id="Coils"/>
    </source>
</evidence>
<evidence type="ECO:0000313" key="6">
    <source>
        <dbReference type="EMBL" id="SNX73666.1"/>
    </source>
</evidence>
<keyword evidence="2" id="KW-0175">Coiled coil</keyword>
<dbReference type="PANTHER" id="PTHR30469:SF15">
    <property type="entry name" value="HLYD FAMILY OF SECRETION PROTEINS"/>
    <property type="match status" value="1"/>
</dbReference>
<name>A0A285D2X7_9RHOB</name>
<proteinExistence type="inferred from homology"/>
<sequence length="388" mass="40337">MARFLLSVMLLGMLPMAVPAQEAPVAPQQALPAITVSTVVRLPMRDRVIASGLVGAVEMVQVQPLIEGQPIEALLADVGDAVAQGQVLARLSLSTLELQKSQFTASLASARATIAQAEAQVLEAQASGDEAQRVARRTAQLRAQGAASQAAADTAQAASVSANARVVVARQTLEAARAQVALAEAQLANVELQLQRTNVVAPVAGEIVARNAQVGAIASAQGEPMFTLLRDGALELFVDVAEQDLIRLRAGQPAVISTLGTTDPLRGTVRLVEPAIDTATRLGRARIAIESTQDVRSGMFAEAEILVAERETLAVPVTAVGSGPEGPTVMRVRQGGTVERAPVRTGIRDGGMVEITEGLFSGDLVVTKAAAFVRPGDRINPVPSDATN</sequence>
<dbReference type="InterPro" id="IPR058627">
    <property type="entry name" value="MdtA-like_C"/>
</dbReference>
<evidence type="ECO:0000259" key="5">
    <source>
        <dbReference type="Pfam" id="PF25967"/>
    </source>
</evidence>
<protein>
    <submittedName>
        <fullName evidence="6">HlyD family secretion protein</fullName>
    </submittedName>
</protein>
<evidence type="ECO:0000256" key="1">
    <source>
        <dbReference type="ARBA" id="ARBA00009477"/>
    </source>
</evidence>
<evidence type="ECO:0000313" key="7">
    <source>
        <dbReference type="Proteomes" id="UP000219467"/>
    </source>
</evidence>
<dbReference type="InterPro" id="IPR006143">
    <property type="entry name" value="RND_pump_MFP"/>
</dbReference>
<keyword evidence="3" id="KW-0732">Signal</keyword>
<gene>
    <name evidence="6" type="ORF">SAMN05878503_11613</name>
</gene>
<keyword evidence="7" id="KW-1185">Reference proteome</keyword>
<dbReference type="Pfam" id="PF25954">
    <property type="entry name" value="Beta-barrel_RND_2"/>
    <property type="match status" value="1"/>
</dbReference>
<evidence type="ECO:0000259" key="4">
    <source>
        <dbReference type="Pfam" id="PF25954"/>
    </source>
</evidence>
<dbReference type="SUPFAM" id="SSF111369">
    <property type="entry name" value="HlyD-like secretion proteins"/>
    <property type="match status" value="2"/>
</dbReference>
<evidence type="ECO:0000256" key="3">
    <source>
        <dbReference type="SAM" id="SignalP"/>
    </source>
</evidence>
<feature type="coiled-coil region" evidence="2">
    <location>
        <begin position="166"/>
        <end position="195"/>
    </location>
</feature>
<feature type="signal peptide" evidence="3">
    <location>
        <begin position="1"/>
        <end position="20"/>
    </location>
</feature>
<dbReference type="NCBIfam" id="TIGR01730">
    <property type="entry name" value="RND_mfp"/>
    <property type="match status" value="1"/>
</dbReference>
<dbReference type="RefSeq" id="WP_097031337.1">
    <property type="nucleotide sequence ID" value="NZ_OAOQ01000016.1"/>
</dbReference>
<dbReference type="Gene3D" id="2.40.50.100">
    <property type="match status" value="1"/>
</dbReference>
<dbReference type="PANTHER" id="PTHR30469">
    <property type="entry name" value="MULTIDRUG RESISTANCE PROTEIN MDTA"/>
    <property type="match status" value="1"/>
</dbReference>
<feature type="domain" description="CusB-like beta-barrel" evidence="4">
    <location>
        <begin position="238"/>
        <end position="305"/>
    </location>
</feature>
<dbReference type="GO" id="GO:0015562">
    <property type="term" value="F:efflux transmembrane transporter activity"/>
    <property type="evidence" value="ECO:0007669"/>
    <property type="project" value="TreeGrafter"/>
</dbReference>
<feature type="domain" description="Multidrug resistance protein MdtA-like C-terminal permuted SH3" evidence="5">
    <location>
        <begin position="313"/>
        <end position="368"/>
    </location>
</feature>
<dbReference type="Gene3D" id="1.10.287.470">
    <property type="entry name" value="Helix hairpin bin"/>
    <property type="match status" value="1"/>
</dbReference>
<dbReference type="Gene3D" id="2.40.420.20">
    <property type="match status" value="1"/>
</dbReference>
<comment type="similarity">
    <text evidence="1">Belongs to the membrane fusion protein (MFP) (TC 8.A.1) family.</text>
</comment>
<accession>A0A285D2X7</accession>
<feature type="chain" id="PRO_5012628465" evidence="3">
    <location>
        <begin position="21"/>
        <end position="388"/>
    </location>
</feature>
<dbReference type="Proteomes" id="UP000219467">
    <property type="component" value="Unassembled WGS sequence"/>
</dbReference>
<dbReference type="Pfam" id="PF25967">
    <property type="entry name" value="RND-MFP_C"/>
    <property type="match status" value="1"/>
</dbReference>